<dbReference type="PROSITE" id="PS51257">
    <property type="entry name" value="PROKAR_LIPOPROTEIN"/>
    <property type="match status" value="1"/>
</dbReference>
<evidence type="ECO:0000313" key="2">
    <source>
        <dbReference type="EMBL" id="AMT96012.1"/>
    </source>
</evidence>
<feature type="signal peptide" evidence="1">
    <location>
        <begin position="1"/>
        <end position="18"/>
    </location>
</feature>
<keyword evidence="3" id="KW-1185">Reference proteome</keyword>
<sequence>MKKISLCLVSLFLLTSCAKPNVHDPSAQIKVDVEGDNYVIPLNHIVKPDTGSYASFETDTGLGYFFWPSGRGLNNNDKDPNVLKYDDDIIKFNWTAIDSGIIGNDMSMRVQTVKESNRRDSTQDKFNLEAYVGSSYDSSLSYIGYVYPNSPTTFQCWIAENEDQNSLCQMEYLHPVYNNNVLIHFDAKNLSDWQAINAMAIDYMKKWHQD</sequence>
<keyword evidence="1" id="KW-0732">Signal</keyword>
<accession>A0ABM5ZVH0</accession>
<evidence type="ECO:0000313" key="3">
    <source>
        <dbReference type="Proteomes" id="UP000076104"/>
    </source>
</evidence>
<evidence type="ECO:0000256" key="1">
    <source>
        <dbReference type="SAM" id="SignalP"/>
    </source>
</evidence>
<feature type="chain" id="PRO_5045750304" description="Lipoprotein" evidence="1">
    <location>
        <begin position="19"/>
        <end position="210"/>
    </location>
</feature>
<organism evidence="2 3">
    <name type="scientific">Psychrobacter alimentarius</name>
    <dbReference type="NCBI Taxonomy" id="261164"/>
    <lineage>
        <taxon>Bacteria</taxon>
        <taxon>Pseudomonadati</taxon>
        <taxon>Pseudomonadota</taxon>
        <taxon>Gammaproteobacteria</taxon>
        <taxon>Moraxellales</taxon>
        <taxon>Moraxellaceae</taxon>
        <taxon>Psychrobacter</taxon>
    </lineage>
</organism>
<gene>
    <name evidence="2" type="ORF">A3K91_0381</name>
</gene>
<evidence type="ECO:0008006" key="4">
    <source>
        <dbReference type="Google" id="ProtNLM"/>
    </source>
</evidence>
<reference evidence="2 3" key="1">
    <citation type="submission" date="2016-03" db="EMBL/GenBank/DDBJ databases">
        <title>Genome sequencing of Psychrobacter alimentarius PAMC 27889.</title>
        <authorList>
            <person name="Lee J."/>
            <person name="Kim O.-S."/>
        </authorList>
    </citation>
    <scope>NUCLEOTIDE SEQUENCE [LARGE SCALE GENOMIC DNA]</scope>
    <source>
        <strain evidence="2 3">PAMC 27889</strain>
    </source>
</reference>
<dbReference type="EMBL" id="CP014945">
    <property type="protein sequence ID" value="AMT96012.1"/>
    <property type="molecule type" value="Genomic_DNA"/>
</dbReference>
<protein>
    <recommendedName>
        <fullName evidence="4">Lipoprotein</fullName>
    </recommendedName>
</protein>
<proteinExistence type="predicted"/>
<name>A0ABM5ZVH0_9GAMM</name>
<dbReference type="Proteomes" id="UP000076104">
    <property type="component" value="Chromosome"/>
</dbReference>
<dbReference type="RefSeq" id="WP_062843775.1">
    <property type="nucleotide sequence ID" value="NZ_CP014945.1"/>
</dbReference>
<dbReference type="GeneID" id="33061143"/>